<comment type="caution">
    <text evidence="2">The sequence shown here is derived from an EMBL/GenBank/DDBJ whole genome shotgun (WGS) entry which is preliminary data.</text>
</comment>
<evidence type="ECO:0000313" key="2">
    <source>
        <dbReference type="EMBL" id="RSM67904.1"/>
    </source>
</evidence>
<proteinExistence type="predicted"/>
<feature type="region of interest" description="Disordered" evidence="1">
    <location>
        <begin position="1"/>
        <end position="21"/>
    </location>
</feature>
<organism evidence="2 3">
    <name type="scientific">Kibdelosporangium aridum</name>
    <dbReference type="NCBI Taxonomy" id="2030"/>
    <lineage>
        <taxon>Bacteria</taxon>
        <taxon>Bacillati</taxon>
        <taxon>Actinomycetota</taxon>
        <taxon>Actinomycetes</taxon>
        <taxon>Pseudonocardiales</taxon>
        <taxon>Pseudonocardiaceae</taxon>
        <taxon>Kibdelosporangium</taxon>
    </lineage>
</organism>
<dbReference type="EMBL" id="QHKI01000078">
    <property type="protein sequence ID" value="RSM67904.1"/>
    <property type="molecule type" value="Genomic_DNA"/>
</dbReference>
<dbReference type="RefSeq" id="WP_037274238.1">
    <property type="nucleotide sequence ID" value="NZ_QHKI01000078.1"/>
</dbReference>
<reference evidence="2 3" key="1">
    <citation type="submission" date="2018-05" db="EMBL/GenBank/DDBJ databases">
        <title>Evolution of GPA BGCs.</title>
        <authorList>
            <person name="Waglechner N."/>
            <person name="Wright G.D."/>
        </authorList>
    </citation>
    <scope>NUCLEOTIDE SEQUENCE [LARGE SCALE GENOMIC DNA]</scope>
    <source>
        <strain evidence="2 3">A82846</strain>
    </source>
</reference>
<evidence type="ECO:0000256" key="1">
    <source>
        <dbReference type="SAM" id="MobiDB-lite"/>
    </source>
</evidence>
<sequence>MTYRSGEDTAVQTTTSDELDRLRRRIDQQTQHLNRHARDLQQLRHDLDSLDERLDAHQHHTG</sequence>
<dbReference type="AlphaFoldDB" id="A0A428YJX8"/>
<accession>A0A428YJX8</accession>
<evidence type="ECO:0000313" key="3">
    <source>
        <dbReference type="Proteomes" id="UP000287547"/>
    </source>
</evidence>
<gene>
    <name evidence="2" type="ORF">DMH04_47910</name>
</gene>
<name>A0A428YJX8_KIBAR</name>
<protein>
    <submittedName>
        <fullName evidence="2">Uncharacterized protein</fullName>
    </submittedName>
</protein>
<dbReference type="Proteomes" id="UP000287547">
    <property type="component" value="Unassembled WGS sequence"/>
</dbReference>